<reference evidence="11 12" key="1">
    <citation type="submission" date="2022-05" db="EMBL/GenBank/DDBJ databases">
        <authorList>
            <consortium name="Genoscope - CEA"/>
            <person name="William W."/>
        </authorList>
    </citation>
    <scope>NUCLEOTIDE SEQUENCE [LARGE SCALE GENOMIC DNA]</scope>
</reference>
<comment type="catalytic activity">
    <reaction evidence="1">
        <text>[E2 ubiquitin-conjugating enzyme]-S-ubiquitinyl-L-cysteine + [acceptor protein]-L-lysine = [E2 ubiquitin-conjugating enzyme]-L-cysteine + [acceptor protein]-N(6)-ubiquitinyl-L-lysine.</text>
        <dbReference type="EC" id="2.3.2.31"/>
    </reaction>
</comment>
<evidence type="ECO:0000256" key="1">
    <source>
        <dbReference type="ARBA" id="ARBA00001798"/>
    </source>
</evidence>
<feature type="transmembrane region" description="Helical" evidence="9">
    <location>
        <begin position="223"/>
        <end position="251"/>
    </location>
</feature>
<keyword evidence="9" id="KW-0472">Membrane</keyword>
<evidence type="ECO:0000313" key="11">
    <source>
        <dbReference type="EMBL" id="CAH3165270.1"/>
    </source>
</evidence>
<evidence type="ECO:0000256" key="8">
    <source>
        <dbReference type="ARBA" id="ARBA00022833"/>
    </source>
</evidence>
<keyword evidence="12" id="KW-1185">Reference proteome</keyword>
<sequence length="258" mass="29993">CSICLEDVHENRTTIHRQCDGNFCDSCFGAYIRLQITQGKWEVECASCSLLLSEEIIQRFLQDYPLLQEHFARLLADAYTDPLVKTCPNCCVLTRVKKEQTKYLVCSECHFHWCFSCHAPWHKGMNCKDFKRGSKLFKAWTKSTTGGTKNARRCPKCKVFIQRLEGCDQMSCPRCRTQFCYLCGERIVHSRILGGHWSIYSVLGCRYIYKQNQPVQRKIIRGLFMSIVLTSLPILAVMFLAVSPAYGVYYLHKYIRRH</sequence>
<gene>
    <name evidence="11" type="ORF">PEVE_00005270</name>
</gene>
<evidence type="ECO:0000259" key="10">
    <source>
        <dbReference type="PROSITE" id="PS51873"/>
    </source>
</evidence>
<evidence type="ECO:0000256" key="4">
    <source>
        <dbReference type="ARBA" id="ARBA00022723"/>
    </source>
</evidence>
<keyword evidence="4" id="KW-0479">Metal-binding</keyword>
<comment type="caution">
    <text evidence="11">The sequence shown here is derived from an EMBL/GenBank/DDBJ whole genome shotgun (WGS) entry which is preliminary data.</text>
</comment>
<dbReference type="InterPro" id="IPR044066">
    <property type="entry name" value="TRIAD_supradom"/>
</dbReference>
<organism evidence="11 12">
    <name type="scientific">Porites evermanni</name>
    <dbReference type="NCBI Taxonomy" id="104178"/>
    <lineage>
        <taxon>Eukaryota</taxon>
        <taxon>Metazoa</taxon>
        <taxon>Cnidaria</taxon>
        <taxon>Anthozoa</taxon>
        <taxon>Hexacorallia</taxon>
        <taxon>Scleractinia</taxon>
        <taxon>Fungiina</taxon>
        <taxon>Poritidae</taxon>
        <taxon>Porites</taxon>
    </lineage>
</organism>
<keyword evidence="3" id="KW-0808">Transferase</keyword>
<evidence type="ECO:0000256" key="9">
    <source>
        <dbReference type="SAM" id="Phobius"/>
    </source>
</evidence>
<keyword evidence="6" id="KW-0863">Zinc-finger</keyword>
<evidence type="ECO:0000256" key="6">
    <source>
        <dbReference type="ARBA" id="ARBA00022771"/>
    </source>
</evidence>
<evidence type="ECO:0000256" key="2">
    <source>
        <dbReference type="ARBA" id="ARBA00012251"/>
    </source>
</evidence>
<dbReference type="EC" id="2.3.2.31" evidence="2"/>
<evidence type="ECO:0000313" key="12">
    <source>
        <dbReference type="Proteomes" id="UP001159427"/>
    </source>
</evidence>
<proteinExistence type="predicted"/>
<evidence type="ECO:0000256" key="7">
    <source>
        <dbReference type="ARBA" id="ARBA00022786"/>
    </source>
</evidence>
<evidence type="ECO:0000256" key="5">
    <source>
        <dbReference type="ARBA" id="ARBA00022737"/>
    </source>
</evidence>
<protein>
    <recommendedName>
        <fullName evidence="2">RBR-type E3 ubiquitin transferase</fullName>
        <ecNumber evidence="2">2.3.2.31</ecNumber>
    </recommendedName>
</protein>
<name>A0ABN8QM18_9CNID</name>
<dbReference type="SUPFAM" id="SSF57850">
    <property type="entry name" value="RING/U-box"/>
    <property type="match status" value="3"/>
</dbReference>
<dbReference type="InterPro" id="IPR013083">
    <property type="entry name" value="Znf_RING/FYVE/PHD"/>
</dbReference>
<keyword evidence="8" id="KW-0862">Zinc</keyword>
<dbReference type="InterPro" id="IPR002867">
    <property type="entry name" value="IBR_dom"/>
</dbReference>
<keyword evidence="9" id="KW-1133">Transmembrane helix</keyword>
<dbReference type="InterPro" id="IPR031127">
    <property type="entry name" value="E3_UB_ligase_RBR"/>
</dbReference>
<keyword evidence="7" id="KW-0833">Ubl conjugation pathway</keyword>
<feature type="non-terminal residue" evidence="11">
    <location>
        <position position="1"/>
    </location>
</feature>
<dbReference type="PROSITE" id="PS51873">
    <property type="entry name" value="TRIAD"/>
    <property type="match status" value="1"/>
</dbReference>
<keyword evidence="9" id="KW-0812">Transmembrane</keyword>
<dbReference type="EMBL" id="CALNXI010001333">
    <property type="protein sequence ID" value="CAH3165270.1"/>
    <property type="molecule type" value="Genomic_DNA"/>
</dbReference>
<dbReference type="Pfam" id="PF01485">
    <property type="entry name" value="IBR"/>
    <property type="match status" value="2"/>
</dbReference>
<dbReference type="Proteomes" id="UP001159427">
    <property type="component" value="Unassembled WGS sequence"/>
</dbReference>
<keyword evidence="5" id="KW-0677">Repeat</keyword>
<dbReference type="Gene3D" id="3.30.40.10">
    <property type="entry name" value="Zinc/RING finger domain, C3HC4 (zinc finger)"/>
    <property type="match status" value="1"/>
</dbReference>
<evidence type="ECO:0000256" key="3">
    <source>
        <dbReference type="ARBA" id="ARBA00022679"/>
    </source>
</evidence>
<dbReference type="PANTHER" id="PTHR11685">
    <property type="entry name" value="RBR FAMILY RING FINGER AND IBR DOMAIN-CONTAINING"/>
    <property type="match status" value="1"/>
</dbReference>
<feature type="domain" description="RING-type" evidence="10">
    <location>
        <begin position="1"/>
        <end position="209"/>
    </location>
</feature>
<accession>A0ABN8QM18</accession>
<dbReference type="Gene3D" id="1.20.120.1750">
    <property type="match status" value="1"/>
</dbReference>
<dbReference type="SMART" id="SM00647">
    <property type="entry name" value="IBR"/>
    <property type="match status" value="2"/>
</dbReference>